<proteinExistence type="predicted"/>
<dbReference type="AlphaFoldDB" id="A0A9Q0M1D0"/>
<feature type="compositionally biased region" description="Low complexity" evidence="4">
    <location>
        <begin position="308"/>
        <end position="319"/>
    </location>
</feature>
<feature type="region of interest" description="Disordered" evidence="4">
    <location>
        <begin position="434"/>
        <end position="469"/>
    </location>
</feature>
<keyword evidence="7" id="KW-1185">Reference proteome</keyword>
<dbReference type="Pfam" id="PF00096">
    <property type="entry name" value="zf-C2H2"/>
    <property type="match status" value="2"/>
</dbReference>
<protein>
    <recommendedName>
        <fullName evidence="5">C2H2-type domain-containing protein</fullName>
    </recommendedName>
</protein>
<comment type="subcellular location">
    <subcellularLocation>
        <location evidence="1">Nucleus</location>
    </subcellularLocation>
</comment>
<dbReference type="EMBL" id="JAPWDV010000003">
    <property type="protein sequence ID" value="KAJ6217099.1"/>
    <property type="molecule type" value="Genomic_DNA"/>
</dbReference>
<dbReference type="OMA" id="FITDSHH"/>
<keyword evidence="2" id="KW-0539">Nucleus</keyword>
<feature type="region of interest" description="Disordered" evidence="4">
    <location>
        <begin position="214"/>
        <end position="236"/>
    </location>
</feature>
<feature type="region of interest" description="Disordered" evidence="4">
    <location>
        <begin position="489"/>
        <end position="521"/>
    </location>
</feature>
<evidence type="ECO:0000259" key="5">
    <source>
        <dbReference type="PROSITE" id="PS50157"/>
    </source>
</evidence>
<feature type="domain" description="C2H2-type" evidence="5">
    <location>
        <begin position="648"/>
        <end position="671"/>
    </location>
</feature>
<evidence type="ECO:0000256" key="4">
    <source>
        <dbReference type="SAM" id="MobiDB-lite"/>
    </source>
</evidence>
<feature type="region of interest" description="Disordered" evidence="4">
    <location>
        <begin position="178"/>
        <end position="198"/>
    </location>
</feature>
<organism evidence="6 7">
    <name type="scientific">Blomia tropicalis</name>
    <name type="common">Mite</name>
    <dbReference type="NCBI Taxonomy" id="40697"/>
    <lineage>
        <taxon>Eukaryota</taxon>
        <taxon>Metazoa</taxon>
        <taxon>Ecdysozoa</taxon>
        <taxon>Arthropoda</taxon>
        <taxon>Chelicerata</taxon>
        <taxon>Arachnida</taxon>
        <taxon>Acari</taxon>
        <taxon>Acariformes</taxon>
        <taxon>Sarcoptiformes</taxon>
        <taxon>Astigmata</taxon>
        <taxon>Glycyphagoidea</taxon>
        <taxon>Echimyopodidae</taxon>
        <taxon>Blomia</taxon>
    </lineage>
</organism>
<keyword evidence="3" id="KW-0862">Zinc</keyword>
<dbReference type="PANTHER" id="PTHR16516:SF4">
    <property type="entry name" value="C2H2-TYPE DOMAIN-CONTAINING PROTEIN"/>
    <property type="match status" value="1"/>
</dbReference>
<comment type="caution">
    <text evidence="6">The sequence shown here is derived from an EMBL/GenBank/DDBJ whole genome shotgun (WGS) entry which is preliminary data.</text>
</comment>
<feature type="compositionally biased region" description="Low complexity" evidence="4">
    <location>
        <begin position="493"/>
        <end position="519"/>
    </location>
</feature>
<dbReference type="SUPFAM" id="SSF57667">
    <property type="entry name" value="beta-beta-alpha zinc fingers"/>
    <property type="match status" value="1"/>
</dbReference>
<sequence>MMLLSNSSGHLVSTNFSSSTHRSNGIKPISDLRPGLLFHSGDIFGPINDVYKWLQQKIVNIESKSSNSSVDEPIHLIDIAMSKEEQNMEIICQNGEYFLEAIHTFRLASIEKQHKCTEEFMRPKAWLAKEIEAKLVLKPGKSWINGTETFYCLMCNSFSPYSNLLLLHMILTCPKLSKSQTKGSSPSRDVNNNPSKSIAQTKRSFDIMSLLSKSTNDGEQEDLRPSSTDDSNDDSNEKIDVETLEDIDESFSVHNRFITDSHHTQYPQNEQFNVQRTNNSISENFQRKSKLKSNYRNVTLNKVKNSRINPSITTPTNNTGRIGKNSFKRSKVSSSQNEQYSQQRKRIHSDNFESSNLTPNLVNLYSQFGPSLFANTFASFFGVQNSNVISGVENGFAAGYHTTGNLFDVQTNSTKSSNSLDSRLNPLGDRLSPSKFIHTNLSPTSSSSSKHLTSTVDASSSHPVYQPSRSCVPMNSSFEMLNSPLSGSIITASTNSPESHSDSSSSSSISPSATTSLSPKSLDYDRRVSLEIKEFKKGKMGTQSPCTTSSGPNASSPSSCVNLPPYFLPPSSGNAASTTNNSLLSSMYLLSPSLTALSYQASNVCAYCNTAFRMTSDLVYHMRSHHKKLGRETEPNGNNNKKRRGDPLRCNICQETFRERHHLTRHMTSHQ</sequence>
<evidence type="ECO:0000313" key="7">
    <source>
        <dbReference type="Proteomes" id="UP001142055"/>
    </source>
</evidence>
<dbReference type="PANTHER" id="PTHR16516">
    <property type="entry name" value="AGAP007109-PA"/>
    <property type="match status" value="1"/>
</dbReference>
<feature type="compositionally biased region" description="Low complexity" evidence="4">
    <location>
        <begin position="438"/>
        <end position="455"/>
    </location>
</feature>
<name>A0A9Q0M1D0_BLOTA</name>
<keyword evidence="3" id="KW-0863">Zinc-finger</keyword>
<dbReference type="InterPro" id="IPR052296">
    <property type="entry name" value="TR-Histone_Methyltrans"/>
</dbReference>
<feature type="region of interest" description="Disordered" evidence="4">
    <location>
        <begin position="307"/>
        <end position="353"/>
    </location>
</feature>
<accession>A0A9Q0M1D0</accession>
<dbReference type="GO" id="GO:0005634">
    <property type="term" value="C:nucleus"/>
    <property type="evidence" value="ECO:0007669"/>
    <property type="project" value="UniProtKB-SubCell"/>
</dbReference>
<reference evidence="6" key="1">
    <citation type="submission" date="2022-12" db="EMBL/GenBank/DDBJ databases">
        <title>Genome assemblies of Blomia tropicalis.</title>
        <authorList>
            <person name="Cui Y."/>
        </authorList>
    </citation>
    <scope>NUCLEOTIDE SEQUENCE</scope>
    <source>
        <tissue evidence="6">Adult mites</tissue>
    </source>
</reference>
<dbReference type="InterPro" id="IPR036236">
    <property type="entry name" value="Znf_C2H2_sf"/>
</dbReference>
<feature type="domain" description="C2H2-type" evidence="5">
    <location>
        <begin position="603"/>
        <end position="625"/>
    </location>
</feature>
<feature type="region of interest" description="Disordered" evidence="4">
    <location>
        <begin position="535"/>
        <end position="555"/>
    </location>
</feature>
<gene>
    <name evidence="6" type="ORF">RDWZM_008256</name>
</gene>
<dbReference type="Proteomes" id="UP001142055">
    <property type="component" value="Chromosome 3"/>
</dbReference>
<dbReference type="SMART" id="SM00355">
    <property type="entry name" value="ZnF_C2H2"/>
    <property type="match status" value="2"/>
</dbReference>
<evidence type="ECO:0000313" key="6">
    <source>
        <dbReference type="EMBL" id="KAJ6217099.1"/>
    </source>
</evidence>
<evidence type="ECO:0000256" key="3">
    <source>
        <dbReference type="PROSITE-ProRule" id="PRU00042"/>
    </source>
</evidence>
<feature type="compositionally biased region" description="Polar residues" evidence="4">
    <location>
        <begin position="332"/>
        <end position="342"/>
    </location>
</feature>
<dbReference type="PROSITE" id="PS50157">
    <property type="entry name" value="ZINC_FINGER_C2H2_2"/>
    <property type="match status" value="2"/>
</dbReference>
<feature type="compositionally biased region" description="Polar residues" evidence="4">
    <location>
        <begin position="456"/>
        <end position="469"/>
    </location>
</feature>
<feature type="region of interest" description="Disordered" evidence="4">
    <location>
        <begin position="626"/>
        <end position="647"/>
    </location>
</feature>
<dbReference type="Gene3D" id="3.30.160.60">
    <property type="entry name" value="Classic Zinc Finger"/>
    <property type="match status" value="1"/>
</dbReference>
<keyword evidence="3" id="KW-0479">Metal-binding</keyword>
<dbReference type="GO" id="GO:0008270">
    <property type="term" value="F:zinc ion binding"/>
    <property type="evidence" value="ECO:0007669"/>
    <property type="project" value="UniProtKB-KW"/>
</dbReference>
<dbReference type="PROSITE" id="PS00028">
    <property type="entry name" value="ZINC_FINGER_C2H2_1"/>
    <property type="match status" value="1"/>
</dbReference>
<evidence type="ECO:0000256" key="2">
    <source>
        <dbReference type="ARBA" id="ARBA00023242"/>
    </source>
</evidence>
<evidence type="ECO:0000256" key="1">
    <source>
        <dbReference type="ARBA" id="ARBA00004123"/>
    </source>
</evidence>
<dbReference type="InterPro" id="IPR013087">
    <property type="entry name" value="Znf_C2H2_type"/>
</dbReference>
<dbReference type="GO" id="GO:0006355">
    <property type="term" value="P:regulation of DNA-templated transcription"/>
    <property type="evidence" value="ECO:0007669"/>
    <property type="project" value="TreeGrafter"/>
</dbReference>